<evidence type="ECO:0000313" key="3">
    <source>
        <dbReference type="Proteomes" id="UP000484885"/>
    </source>
</evidence>
<name>A0A845V0B8_9GAMM</name>
<sequence length="139" mass="16167">MRPAGRPLGLLLIACLFLAACAGGSVNNEQTDTLTAWENLVRWSEYDALIDFVHPEYLAAHPVTSLDIDRLHQFRVTEYRVRQVMAQPDGLGLERTVRIRLYHIHSARERVVDHREVWRYDEELEAWLLHSGLPDPRQR</sequence>
<feature type="chain" id="PRO_5032340488" description="Lipoprotein" evidence="1">
    <location>
        <begin position="23"/>
        <end position="139"/>
    </location>
</feature>
<keyword evidence="1" id="KW-0732">Signal</keyword>
<accession>A0A845V0B8</accession>
<dbReference type="Proteomes" id="UP000484885">
    <property type="component" value="Unassembled WGS sequence"/>
</dbReference>
<feature type="signal peptide" evidence="1">
    <location>
        <begin position="1"/>
        <end position="22"/>
    </location>
</feature>
<organism evidence="2 3">
    <name type="scientific">Wenzhouxiangella limi</name>
    <dbReference type="NCBI Taxonomy" id="2707351"/>
    <lineage>
        <taxon>Bacteria</taxon>
        <taxon>Pseudomonadati</taxon>
        <taxon>Pseudomonadota</taxon>
        <taxon>Gammaproteobacteria</taxon>
        <taxon>Chromatiales</taxon>
        <taxon>Wenzhouxiangellaceae</taxon>
        <taxon>Wenzhouxiangella</taxon>
    </lineage>
</organism>
<dbReference type="EMBL" id="JAAGSC010000043">
    <property type="protein sequence ID" value="NDY96498.1"/>
    <property type="molecule type" value="Genomic_DNA"/>
</dbReference>
<evidence type="ECO:0008006" key="4">
    <source>
        <dbReference type="Google" id="ProtNLM"/>
    </source>
</evidence>
<protein>
    <recommendedName>
        <fullName evidence="4">Lipoprotein</fullName>
    </recommendedName>
</protein>
<evidence type="ECO:0000313" key="2">
    <source>
        <dbReference type="EMBL" id="NDY96498.1"/>
    </source>
</evidence>
<proteinExistence type="predicted"/>
<evidence type="ECO:0000256" key="1">
    <source>
        <dbReference type="SAM" id="SignalP"/>
    </source>
</evidence>
<keyword evidence="3" id="KW-1185">Reference proteome</keyword>
<dbReference type="AlphaFoldDB" id="A0A845V0B8"/>
<comment type="caution">
    <text evidence="2">The sequence shown here is derived from an EMBL/GenBank/DDBJ whole genome shotgun (WGS) entry which is preliminary data.</text>
</comment>
<gene>
    <name evidence="2" type="ORF">G3I74_12225</name>
</gene>
<reference evidence="2 3" key="1">
    <citation type="submission" date="2020-02" db="EMBL/GenBank/DDBJ databases">
        <authorList>
            <person name="Zhang X.-Y."/>
        </authorList>
    </citation>
    <scope>NUCLEOTIDE SEQUENCE [LARGE SCALE GENOMIC DNA]</scope>
    <source>
        <strain evidence="2 3">C33</strain>
    </source>
</reference>
<dbReference type="PROSITE" id="PS51257">
    <property type="entry name" value="PROKAR_LIPOPROTEIN"/>
    <property type="match status" value="1"/>
</dbReference>